<keyword evidence="2" id="KW-1185">Reference proteome</keyword>
<reference evidence="1 2" key="1">
    <citation type="journal article" date="2019" name="Commun. Biol.">
        <title>The bagworm genome reveals a unique fibroin gene that provides high tensile strength.</title>
        <authorList>
            <person name="Kono N."/>
            <person name="Nakamura H."/>
            <person name="Ohtoshi R."/>
            <person name="Tomita M."/>
            <person name="Numata K."/>
            <person name="Arakawa K."/>
        </authorList>
    </citation>
    <scope>NUCLEOTIDE SEQUENCE [LARGE SCALE GENOMIC DNA]</scope>
</reference>
<proteinExistence type="predicted"/>
<organism evidence="1 2">
    <name type="scientific">Eumeta variegata</name>
    <name type="common">Bagworm moth</name>
    <name type="synonym">Eumeta japonica</name>
    <dbReference type="NCBI Taxonomy" id="151549"/>
    <lineage>
        <taxon>Eukaryota</taxon>
        <taxon>Metazoa</taxon>
        <taxon>Ecdysozoa</taxon>
        <taxon>Arthropoda</taxon>
        <taxon>Hexapoda</taxon>
        <taxon>Insecta</taxon>
        <taxon>Pterygota</taxon>
        <taxon>Neoptera</taxon>
        <taxon>Endopterygota</taxon>
        <taxon>Lepidoptera</taxon>
        <taxon>Glossata</taxon>
        <taxon>Ditrysia</taxon>
        <taxon>Tineoidea</taxon>
        <taxon>Psychidae</taxon>
        <taxon>Oiketicinae</taxon>
        <taxon>Eumeta</taxon>
    </lineage>
</organism>
<sequence>MLQNLENEEDYEVINTVQIEQLHDWMEVAAGPQNINQEDDLASRGQLKQLRLIGLVKVNRRDLVTPTPRALRDPNNASFAVFLFYVLYGNPFWLYVISNVTARSDSVEISLMREHLKFPSSVSDVNGLSDATSGAMGGGRLASVSLWAHRCLIYIPLSFPSAPRGAPLAAPCRSCACRGSYESK</sequence>
<dbReference type="EMBL" id="BGZK01000394">
    <property type="protein sequence ID" value="GBP41148.1"/>
    <property type="molecule type" value="Genomic_DNA"/>
</dbReference>
<dbReference type="Proteomes" id="UP000299102">
    <property type="component" value="Unassembled WGS sequence"/>
</dbReference>
<gene>
    <name evidence="1" type="ORF">EVAR_31273_1</name>
</gene>
<protein>
    <submittedName>
        <fullName evidence="1">Uncharacterized protein</fullName>
    </submittedName>
</protein>
<name>A0A4C1VPU8_EUMVA</name>
<evidence type="ECO:0000313" key="1">
    <source>
        <dbReference type="EMBL" id="GBP41148.1"/>
    </source>
</evidence>
<dbReference type="AlphaFoldDB" id="A0A4C1VPU8"/>
<evidence type="ECO:0000313" key="2">
    <source>
        <dbReference type="Proteomes" id="UP000299102"/>
    </source>
</evidence>
<comment type="caution">
    <text evidence="1">The sequence shown here is derived from an EMBL/GenBank/DDBJ whole genome shotgun (WGS) entry which is preliminary data.</text>
</comment>
<accession>A0A4C1VPU8</accession>